<keyword evidence="2" id="KW-1185">Reference proteome</keyword>
<accession>A0A286M330</accession>
<dbReference type="EMBL" id="CP000394">
    <property type="protein sequence ID" value="ASV62429.1"/>
    <property type="molecule type" value="Genomic_DNA"/>
</dbReference>
<reference evidence="1 2" key="1">
    <citation type="journal article" date="2007" name="J. Bacteriol.">
        <title>Genome sequence analysis of the emerging human pathogenic acetic acid bacterium Granulibacter bethesdensis.</title>
        <authorList>
            <person name="Greenberg D.E."/>
            <person name="Porcella S.F."/>
            <person name="Zelazny A.M."/>
            <person name="Virtaneva K."/>
            <person name="Sturdevant D.E."/>
            <person name="Kupko J.J.III."/>
            <person name="Barbian K.D."/>
            <person name="Babar A."/>
            <person name="Dorward D.W."/>
            <person name="Holland S.M."/>
        </authorList>
    </citation>
    <scope>NUCLEOTIDE SEQUENCE [LARGE SCALE GENOMIC DNA]</scope>
    <source>
        <strain evidence="2">ATCC BAA-1260 / CGDNIH1</strain>
    </source>
</reference>
<organism evidence="1 2">
    <name type="scientific">Granulibacter bethesdensis (strain ATCC BAA-1260 / CGDNIH1)</name>
    <dbReference type="NCBI Taxonomy" id="391165"/>
    <lineage>
        <taxon>Bacteria</taxon>
        <taxon>Pseudomonadati</taxon>
        <taxon>Pseudomonadota</taxon>
        <taxon>Alphaproteobacteria</taxon>
        <taxon>Acetobacterales</taxon>
        <taxon>Acetobacteraceae</taxon>
        <taxon>Granulibacter</taxon>
    </lineage>
</organism>
<dbReference type="AlphaFoldDB" id="A0A286M330"/>
<gene>
    <name evidence="1" type="ordered locus">GbCGDNIH1_5074</name>
</gene>
<evidence type="ECO:0000313" key="2">
    <source>
        <dbReference type="Proteomes" id="UP000001963"/>
    </source>
</evidence>
<dbReference type="Proteomes" id="UP000001963">
    <property type="component" value="Chromosome"/>
</dbReference>
<proteinExistence type="predicted"/>
<evidence type="ECO:0000313" key="1">
    <source>
        <dbReference type="EMBL" id="ASV62429.1"/>
    </source>
</evidence>
<name>A0A286M330_GRABC</name>
<sequence length="41" mass="4518">MPIAMDERLGEGWDAFAGGNEHNPGMICIMKPLCILGIIFR</sequence>
<dbReference type="KEGG" id="gbe:GbCGDNIH1_5074"/>
<protein>
    <submittedName>
        <fullName evidence="1">Uncharacterized protein</fullName>
    </submittedName>
</protein>